<accession>A0A845SLY8</accession>
<organism evidence="1 2">
    <name type="scientific">Acerihabitans arboris</name>
    <dbReference type="NCBI Taxonomy" id="2691583"/>
    <lineage>
        <taxon>Bacteria</taxon>
        <taxon>Pseudomonadati</taxon>
        <taxon>Pseudomonadota</taxon>
        <taxon>Gammaproteobacteria</taxon>
        <taxon>Enterobacterales</taxon>
        <taxon>Pectobacteriaceae</taxon>
        <taxon>Acerihabitans</taxon>
    </lineage>
</organism>
<protein>
    <submittedName>
        <fullName evidence="1">Uncharacterized protein</fullName>
    </submittedName>
</protein>
<comment type="caution">
    <text evidence="1">The sequence shown here is derived from an EMBL/GenBank/DDBJ whole genome shotgun (WGS) entry which is preliminary data.</text>
</comment>
<evidence type="ECO:0000313" key="2">
    <source>
        <dbReference type="Proteomes" id="UP000461443"/>
    </source>
</evidence>
<reference evidence="1 2" key="1">
    <citation type="submission" date="2019-12" db="EMBL/GenBank/DDBJ databases">
        <authorList>
            <person name="Lee S.D."/>
        </authorList>
    </citation>
    <scope>NUCLEOTIDE SEQUENCE [LARGE SCALE GENOMIC DNA]</scope>
    <source>
        <strain evidence="1 2">SAP-6</strain>
    </source>
</reference>
<reference evidence="1 2" key="2">
    <citation type="submission" date="2020-02" db="EMBL/GenBank/DDBJ databases">
        <title>The new genus of Enterobacteriales.</title>
        <authorList>
            <person name="Kim I.S."/>
        </authorList>
    </citation>
    <scope>NUCLEOTIDE SEQUENCE [LARGE SCALE GENOMIC DNA]</scope>
    <source>
        <strain evidence="1 2">SAP-6</strain>
    </source>
</reference>
<sequence>MDDEYVSLGLEWLCQVQGNRSTFLSRLETAQYKYITSTNDPAYFGKDFDIKLYGDDIVASFFAQAKSLLDNRRVYDVSIASNIIPWVKQLGRNCHLIDAIPGAKDRAKRMLEDETVYPDTALFELVVAGNYANRGYQVEFIPEQKGIAKTPDLKYRNQGGKDFYIECKRLQKGKYETIEKQHHRALINHTETMKILEKFNLWMDITYKAEVKDVPHNYIYEHLKHYRKQIYTWNDIYGQGVVRPVSLYPLLRDILINGSIMFNTKFARLMKGTALRDEYYNIYARAEPDDRDNRFVEFVHQAALVTWRCVNEASFEGRSKYVTSLLKTIDDQLMNYGPGIAHIAIDVDVQGDVADKRRQKNIEAISRFKPDSRMCRTMVHYMVPRIDEDSAWMVDETSDEFLNYPPGLGITPRVAVFTDSETLDNDLPGWRQ</sequence>
<gene>
    <name evidence="1" type="ORF">GRH90_16020</name>
</gene>
<keyword evidence="2" id="KW-1185">Reference proteome</keyword>
<dbReference type="AlphaFoldDB" id="A0A845SLY8"/>
<dbReference type="EMBL" id="WUBS01000011">
    <property type="protein sequence ID" value="NDL64247.1"/>
    <property type="molecule type" value="Genomic_DNA"/>
</dbReference>
<name>A0A845SLY8_9GAMM</name>
<evidence type="ECO:0000313" key="1">
    <source>
        <dbReference type="EMBL" id="NDL64247.1"/>
    </source>
</evidence>
<dbReference type="Proteomes" id="UP000461443">
    <property type="component" value="Unassembled WGS sequence"/>
</dbReference>
<proteinExistence type="predicted"/>